<organism evidence="5">
    <name type="scientific">Octactis speculum</name>
    <dbReference type="NCBI Taxonomy" id="3111310"/>
    <lineage>
        <taxon>Eukaryota</taxon>
        <taxon>Sar</taxon>
        <taxon>Stramenopiles</taxon>
        <taxon>Ochrophyta</taxon>
        <taxon>Dictyochophyceae</taxon>
        <taxon>Dictyochales</taxon>
        <taxon>Dictyochaceae</taxon>
        <taxon>Octactis</taxon>
    </lineage>
</organism>
<evidence type="ECO:0000256" key="2">
    <source>
        <dbReference type="ARBA" id="ARBA00023239"/>
    </source>
</evidence>
<dbReference type="Gene3D" id="3.40.50.1400">
    <property type="match status" value="1"/>
</dbReference>
<keyword evidence="2" id="KW-0456">Lyase</keyword>
<evidence type="ECO:0000256" key="4">
    <source>
        <dbReference type="SAM" id="SignalP"/>
    </source>
</evidence>
<dbReference type="GO" id="GO:0016829">
    <property type="term" value="F:lyase activity"/>
    <property type="evidence" value="ECO:0007669"/>
    <property type="project" value="UniProtKB-KW"/>
</dbReference>
<feature type="region of interest" description="Disordered" evidence="3">
    <location>
        <begin position="249"/>
        <end position="294"/>
    </location>
</feature>
<dbReference type="PANTHER" id="PTHR33542">
    <property type="entry name" value="SIROHYDROCHLORIN FERROCHELATASE, CHLOROPLASTIC"/>
    <property type="match status" value="1"/>
</dbReference>
<reference evidence="5" key="1">
    <citation type="submission" date="2021-01" db="EMBL/GenBank/DDBJ databases">
        <authorList>
            <person name="Corre E."/>
            <person name="Pelletier E."/>
            <person name="Niang G."/>
            <person name="Scheremetjew M."/>
            <person name="Finn R."/>
            <person name="Kale V."/>
            <person name="Holt S."/>
            <person name="Cochrane G."/>
            <person name="Meng A."/>
            <person name="Brown T."/>
            <person name="Cohen L."/>
        </authorList>
    </citation>
    <scope>NUCLEOTIDE SEQUENCE</scope>
    <source>
        <strain evidence="5">CCMP1381</strain>
    </source>
</reference>
<dbReference type="InterPro" id="IPR002762">
    <property type="entry name" value="CbiX-like"/>
</dbReference>
<protein>
    <recommendedName>
        <fullName evidence="6">Sirohydrochlorin cobaltochelatase</fullName>
    </recommendedName>
</protein>
<evidence type="ECO:0000256" key="1">
    <source>
        <dbReference type="ARBA" id="ARBA00022723"/>
    </source>
</evidence>
<dbReference type="InterPro" id="IPR050963">
    <property type="entry name" value="Sirohydro_Cobaltochel/CbiX"/>
</dbReference>
<feature type="compositionally biased region" description="Polar residues" evidence="3">
    <location>
        <begin position="274"/>
        <end position="287"/>
    </location>
</feature>
<feature type="chain" id="PRO_5030893791" description="Sirohydrochlorin cobaltochelatase" evidence="4">
    <location>
        <begin position="22"/>
        <end position="294"/>
    </location>
</feature>
<dbReference type="Pfam" id="PF01903">
    <property type="entry name" value="CbiX"/>
    <property type="match status" value="1"/>
</dbReference>
<sequence>MLVPWSTMFGLFLSAWLQVDAFHPTVSHRLMVRDQNAAALQSSRTAVTRYLIDPRISPHLQGSDREDIGVIVVDHGSKREKANAQLIELVAELKIRSNRQIIEPAHMELAAPSIQDAYAACVEQGAKKIIIHPYFLSSGRHATEDIPALVEEAALQFPDVQFVLTEPLGASPMIPDLIVESLESAVFEDDTEGGWKLGGFFGDIMDMVNEVEVEGDADADADADVEYVPEGLELSVFMDLVNKAENEGNAAGADADVEGGNEDQREDQTEAGEVQSTPKQVRNQTPYKPTGGYF</sequence>
<dbReference type="EMBL" id="HBGS01027861">
    <property type="protein sequence ID" value="CAD9423069.1"/>
    <property type="molecule type" value="Transcribed_RNA"/>
</dbReference>
<evidence type="ECO:0000313" key="5">
    <source>
        <dbReference type="EMBL" id="CAD9423069.1"/>
    </source>
</evidence>
<dbReference type="PANTHER" id="PTHR33542:SF3">
    <property type="entry name" value="SIROHYDROCHLORIN FERROCHELATASE, CHLOROPLASTIC"/>
    <property type="match status" value="1"/>
</dbReference>
<keyword evidence="4" id="KW-0732">Signal</keyword>
<keyword evidence="1" id="KW-0479">Metal-binding</keyword>
<dbReference type="AlphaFoldDB" id="A0A7S2CEI7"/>
<feature type="signal peptide" evidence="4">
    <location>
        <begin position="1"/>
        <end position="21"/>
    </location>
</feature>
<accession>A0A7S2CEI7</accession>
<name>A0A7S2CEI7_9STRA</name>
<dbReference type="CDD" id="cd03416">
    <property type="entry name" value="CbiX_SirB_N"/>
    <property type="match status" value="1"/>
</dbReference>
<dbReference type="SUPFAM" id="SSF53800">
    <property type="entry name" value="Chelatase"/>
    <property type="match status" value="1"/>
</dbReference>
<evidence type="ECO:0000256" key="3">
    <source>
        <dbReference type="SAM" id="MobiDB-lite"/>
    </source>
</evidence>
<proteinExistence type="predicted"/>
<evidence type="ECO:0008006" key="6">
    <source>
        <dbReference type="Google" id="ProtNLM"/>
    </source>
</evidence>
<gene>
    <name evidence="5" type="ORF">DSPE1174_LOCUS14112</name>
</gene>
<dbReference type="GO" id="GO:0046872">
    <property type="term" value="F:metal ion binding"/>
    <property type="evidence" value="ECO:0007669"/>
    <property type="project" value="UniProtKB-KW"/>
</dbReference>